<evidence type="ECO:0000256" key="1">
    <source>
        <dbReference type="ARBA" id="ARBA00022729"/>
    </source>
</evidence>
<sequence length="87" mass="10052">DNEKRPSMFKFGRFQRGPSDSDWHSPVRKCGTEGLQWAMNLCTCTNKSRITALKRGSFKHSKKFNDRCCINRCSKADVWDMCGCNNQ</sequence>
<reference evidence="2" key="1">
    <citation type="submission" date="2023-10" db="EMBL/GenBank/DDBJ databases">
        <title>Genome assembly of Pristionchus species.</title>
        <authorList>
            <person name="Yoshida K."/>
            <person name="Sommer R.J."/>
        </authorList>
    </citation>
    <scope>NUCLEOTIDE SEQUENCE</scope>
    <source>
        <strain evidence="2">RS0144</strain>
    </source>
</reference>
<feature type="non-terminal residue" evidence="2">
    <location>
        <position position="1"/>
    </location>
</feature>
<accession>A0AAV5UL28</accession>
<evidence type="ECO:0000313" key="2">
    <source>
        <dbReference type="EMBL" id="GMT06910.1"/>
    </source>
</evidence>
<proteinExistence type="predicted"/>
<evidence type="ECO:0000313" key="3">
    <source>
        <dbReference type="Proteomes" id="UP001432027"/>
    </source>
</evidence>
<keyword evidence="3" id="KW-1185">Reference proteome</keyword>
<dbReference type="EMBL" id="BTSX01000006">
    <property type="protein sequence ID" value="GMT06910.1"/>
    <property type="molecule type" value="Genomic_DNA"/>
</dbReference>
<name>A0AAV5UL28_9BILA</name>
<dbReference type="SUPFAM" id="SSF56994">
    <property type="entry name" value="Insulin-like"/>
    <property type="match status" value="1"/>
</dbReference>
<dbReference type="Proteomes" id="UP001432027">
    <property type="component" value="Unassembled WGS sequence"/>
</dbReference>
<dbReference type="AlphaFoldDB" id="A0AAV5UL28"/>
<organism evidence="2 3">
    <name type="scientific">Pristionchus entomophagus</name>
    <dbReference type="NCBI Taxonomy" id="358040"/>
    <lineage>
        <taxon>Eukaryota</taxon>
        <taxon>Metazoa</taxon>
        <taxon>Ecdysozoa</taxon>
        <taxon>Nematoda</taxon>
        <taxon>Chromadorea</taxon>
        <taxon>Rhabditida</taxon>
        <taxon>Rhabditina</taxon>
        <taxon>Diplogasteromorpha</taxon>
        <taxon>Diplogasteroidea</taxon>
        <taxon>Neodiplogasteridae</taxon>
        <taxon>Pristionchus</taxon>
    </lineage>
</organism>
<keyword evidence="1" id="KW-0732">Signal</keyword>
<protein>
    <recommendedName>
        <fullName evidence="4">Insulin-like domain-containing protein</fullName>
    </recommendedName>
</protein>
<gene>
    <name evidence="2" type="ORF">PENTCL1PPCAC_29084</name>
</gene>
<evidence type="ECO:0008006" key="4">
    <source>
        <dbReference type="Google" id="ProtNLM"/>
    </source>
</evidence>
<comment type="caution">
    <text evidence="2">The sequence shown here is derived from an EMBL/GenBank/DDBJ whole genome shotgun (WGS) entry which is preliminary data.</text>
</comment>
<dbReference type="InterPro" id="IPR036438">
    <property type="entry name" value="Insulin-like_sf"/>
</dbReference>